<evidence type="ECO:0000313" key="3">
    <source>
        <dbReference type="Proteomes" id="UP000011115"/>
    </source>
</evidence>
<dbReference type="HOGENOM" id="CLU_134717_3_0_1"/>
<dbReference type="Gramene" id="PGSC0003DMT400097150">
    <property type="protein sequence ID" value="PGSC0003DMT400097150"/>
    <property type="gene ID" value="PGSC0003DMG400046721"/>
</dbReference>
<dbReference type="InParanoid" id="M1E008"/>
<feature type="region of interest" description="Disordered" evidence="1">
    <location>
        <begin position="1"/>
        <end position="29"/>
    </location>
</feature>
<keyword evidence="3" id="KW-1185">Reference proteome</keyword>
<dbReference type="AlphaFoldDB" id="M1E008"/>
<organism evidence="2 3">
    <name type="scientific">Solanum tuberosum</name>
    <name type="common">Potato</name>
    <dbReference type="NCBI Taxonomy" id="4113"/>
    <lineage>
        <taxon>Eukaryota</taxon>
        <taxon>Viridiplantae</taxon>
        <taxon>Streptophyta</taxon>
        <taxon>Embryophyta</taxon>
        <taxon>Tracheophyta</taxon>
        <taxon>Spermatophyta</taxon>
        <taxon>Magnoliopsida</taxon>
        <taxon>eudicotyledons</taxon>
        <taxon>Gunneridae</taxon>
        <taxon>Pentapetalae</taxon>
        <taxon>asterids</taxon>
        <taxon>lamiids</taxon>
        <taxon>Solanales</taxon>
        <taxon>Solanaceae</taxon>
        <taxon>Solanoideae</taxon>
        <taxon>Solaneae</taxon>
        <taxon>Solanum</taxon>
    </lineage>
</organism>
<evidence type="ECO:0000256" key="1">
    <source>
        <dbReference type="SAM" id="MobiDB-lite"/>
    </source>
</evidence>
<reference evidence="2" key="2">
    <citation type="submission" date="2015-06" db="UniProtKB">
        <authorList>
            <consortium name="EnsemblPlants"/>
        </authorList>
    </citation>
    <scope>IDENTIFICATION</scope>
    <source>
        <strain evidence="2">DM1-3 516 R44</strain>
    </source>
</reference>
<evidence type="ECO:0000313" key="2">
    <source>
        <dbReference type="EnsemblPlants" id="PGSC0003DMT400097150"/>
    </source>
</evidence>
<accession>M1E008</accession>
<feature type="compositionally biased region" description="Low complexity" evidence="1">
    <location>
        <begin position="17"/>
        <end position="29"/>
    </location>
</feature>
<dbReference type="EnsemblPlants" id="PGSC0003DMT400097150">
    <property type="protein sequence ID" value="PGSC0003DMT400097150"/>
    <property type="gene ID" value="PGSC0003DMG400046721"/>
</dbReference>
<name>M1E008_SOLTU</name>
<reference evidence="3" key="1">
    <citation type="journal article" date="2011" name="Nature">
        <title>Genome sequence and analysis of the tuber crop potato.</title>
        <authorList>
            <consortium name="The Potato Genome Sequencing Consortium"/>
        </authorList>
    </citation>
    <scope>NUCLEOTIDE SEQUENCE [LARGE SCALE GENOMIC DNA]</scope>
    <source>
        <strain evidence="3">cv. DM1-3 516 R44</strain>
    </source>
</reference>
<proteinExistence type="predicted"/>
<dbReference type="Proteomes" id="UP000011115">
    <property type="component" value="Unassembled WGS sequence"/>
</dbReference>
<dbReference type="PaxDb" id="4113-PGSC0003DMT400097150"/>
<protein>
    <submittedName>
        <fullName evidence="2">Gag-pol polyprotein</fullName>
    </submittedName>
</protein>
<sequence>MNTRRNNARRAGEENVNEAVPPQAPQNPQVPIEEWAMSNVEIRSAINNLTQVLATQVSRDARVQMNPNASTTASRIRDFTRMNSPTFFGSKVEEDTQGFIDEVFKVLEAMGVSSQEKAELAAYQLKDVAQVWYEQWKDERPIREGPISWATFKAHGTPKGPK</sequence>